<dbReference type="InterPro" id="IPR022700">
    <property type="entry name" value="CLIP"/>
</dbReference>
<keyword evidence="3 9" id="KW-0378">Hydrolase</keyword>
<dbReference type="Pfam" id="PF12032">
    <property type="entry name" value="CLIP"/>
    <property type="match status" value="2"/>
</dbReference>
<dbReference type="PROSITE" id="PS50240">
    <property type="entry name" value="TRYPSIN_DOM"/>
    <property type="match status" value="1"/>
</dbReference>
<dbReference type="EC" id="3.4.21.-" evidence="9"/>
<dbReference type="PRINTS" id="PR00722">
    <property type="entry name" value="CHYMOTRYPSIN"/>
</dbReference>
<accession>A0A921ZLY2</accession>
<evidence type="ECO:0000256" key="10">
    <source>
        <dbReference type="RuleBase" id="RU366078"/>
    </source>
</evidence>
<dbReference type="GO" id="GO:0005576">
    <property type="term" value="C:extracellular region"/>
    <property type="evidence" value="ECO:0007669"/>
    <property type="project" value="UniProtKB-SubCell"/>
</dbReference>
<dbReference type="InterPro" id="IPR009003">
    <property type="entry name" value="Peptidase_S1_PA"/>
</dbReference>
<dbReference type="SMART" id="SM00020">
    <property type="entry name" value="Tryp_SPc"/>
    <property type="match status" value="1"/>
</dbReference>
<keyword evidence="4 9" id="KW-0720">Serine protease</keyword>
<keyword evidence="7" id="KW-0325">Glycoprotein</keyword>
<dbReference type="GO" id="GO:0006508">
    <property type="term" value="P:proteolysis"/>
    <property type="evidence" value="ECO:0007669"/>
    <property type="project" value="UniProtKB-KW"/>
</dbReference>
<evidence type="ECO:0000313" key="14">
    <source>
        <dbReference type="Proteomes" id="UP000791440"/>
    </source>
</evidence>
<dbReference type="Proteomes" id="UP000791440">
    <property type="component" value="Unassembled WGS sequence"/>
</dbReference>
<evidence type="ECO:0000256" key="4">
    <source>
        <dbReference type="ARBA" id="ARBA00022825"/>
    </source>
</evidence>
<dbReference type="GO" id="GO:0004252">
    <property type="term" value="F:serine-type endopeptidase activity"/>
    <property type="evidence" value="ECO:0007669"/>
    <property type="project" value="UniProtKB-UniRule"/>
</dbReference>
<keyword evidence="2 10" id="KW-0732">Signal</keyword>
<comment type="domain">
    <text evidence="10">The clip domain consists of 35-55 residues which are 'knitted' together usually by 3 conserved disulfide bonds forming a clip-like compact structure.</text>
</comment>
<dbReference type="FunFam" id="2.40.10.10:FF:000002">
    <property type="entry name" value="Transmembrane protease serine"/>
    <property type="match status" value="1"/>
</dbReference>
<keyword evidence="1 9" id="KW-0645">Protease</keyword>
<keyword evidence="5" id="KW-0865">Zymogen</keyword>
<evidence type="ECO:0000256" key="2">
    <source>
        <dbReference type="ARBA" id="ARBA00022729"/>
    </source>
</evidence>
<keyword evidence="10" id="KW-0964">Secreted</keyword>
<gene>
    <name evidence="13" type="ORF">O3G_MSEX011742</name>
</gene>
<keyword evidence="6" id="KW-1015">Disulfide bond</keyword>
<name>A0A921ZLY2_MANSE</name>
<dbReference type="PROSITE" id="PS00134">
    <property type="entry name" value="TRYPSIN_HIS"/>
    <property type="match status" value="1"/>
</dbReference>
<dbReference type="PROSITE" id="PS00135">
    <property type="entry name" value="TRYPSIN_SER"/>
    <property type="match status" value="1"/>
</dbReference>
<protein>
    <recommendedName>
        <fullName evidence="10">CLIP domain-containing serine protease</fullName>
        <ecNumber evidence="9">3.4.21.-</ecNumber>
    </recommendedName>
</protein>
<dbReference type="Pfam" id="PF00089">
    <property type="entry name" value="Trypsin"/>
    <property type="match status" value="1"/>
</dbReference>
<keyword evidence="14" id="KW-1185">Reference proteome</keyword>
<reference evidence="13" key="2">
    <citation type="submission" date="2020-12" db="EMBL/GenBank/DDBJ databases">
        <authorList>
            <person name="Kanost M."/>
        </authorList>
    </citation>
    <scope>NUCLEOTIDE SEQUENCE</scope>
</reference>
<evidence type="ECO:0000256" key="5">
    <source>
        <dbReference type="ARBA" id="ARBA00023145"/>
    </source>
</evidence>
<dbReference type="InterPro" id="IPR033116">
    <property type="entry name" value="TRYPSIN_SER"/>
</dbReference>
<dbReference type="InterPro" id="IPR038565">
    <property type="entry name" value="CLIP_sf"/>
</dbReference>
<dbReference type="FunFam" id="3.30.1640.30:FF:000001">
    <property type="entry name" value="Serine protease 7"/>
    <property type="match status" value="1"/>
</dbReference>
<comment type="caution">
    <text evidence="13">The sequence shown here is derived from an EMBL/GenBank/DDBJ whole genome shotgun (WGS) entry which is preliminary data.</text>
</comment>
<comment type="subcellular location">
    <subcellularLocation>
        <location evidence="10">Secreted</location>
    </subcellularLocation>
</comment>
<proteinExistence type="inferred from homology"/>
<evidence type="ECO:0000256" key="6">
    <source>
        <dbReference type="ARBA" id="ARBA00023157"/>
    </source>
</evidence>
<feature type="signal peptide" evidence="10">
    <location>
        <begin position="1"/>
        <end position="19"/>
    </location>
</feature>
<dbReference type="EMBL" id="JH668650">
    <property type="protein sequence ID" value="KAG6460045.1"/>
    <property type="molecule type" value="Genomic_DNA"/>
</dbReference>
<dbReference type="InterPro" id="IPR043504">
    <property type="entry name" value="Peptidase_S1_PA_chymotrypsin"/>
</dbReference>
<dbReference type="PANTHER" id="PTHR24256">
    <property type="entry name" value="TRYPTASE-RELATED"/>
    <property type="match status" value="1"/>
</dbReference>
<dbReference type="InterPro" id="IPR018114">
    <property type="entry name" value="TRYPSIN_HIS"/>
</dbReference>
<dbReference type="CDD" id="cd00190">
    <property type="entry name" value="Tryp_SPc"/>
    <property type="match status" value="1"/>
</dbReference>
<dbReference type="OrthoDB" id="9981647at2759"/>
<dbReference type="PROSITE" id="PS51888">
    <property type="entry name" value="CLIP"/>
    <property type="match status" value="2"/>
</dbReference>
<feature type="domain" description="Clip" evidence="12">
    <location>
        <begin position="102"/>
        <end position="153"/>
    </location>
</feature>
<dbReference type="InterPro" id="IPR001314">
    <property type="entry name" value="Peptidase_S1A"/>
</dbReference>
<dbReference type="FunFam" id="2.40.10.10:FF:000028">
    <property type="entry name" value="Serine protease easter"/>
    <property type="match status" value="1"/>
</dbReference>
<evidence type="ECO:0000256" key="7">
    <source>
        <dbReference type="ARBA" id="ARBA00023180"/>
    </source>
</evidence>
<organism evidence="13 14">
    <name type="scientific">Manduca sexta</name>
    <name type="common">Tobacco hawkmoth</name>
    <name type="synonym">Tobacco hornworm</name>
    <dbReference type="NCBI Taxonomy" id="7130"/>
    <lineage>
        <taxon>Eukaryota</taxon>
        <taxon>Metazoa</taxon>
        <taxon>Ecdysozoa</taxon>
        <taxon>Arthropoda</taxon>
        <taxon>Hexapoda</taxon>
        <taxon>Insecta</taxon>
        <taxon>Pterygota</taxon>
        <taxon>Neoptera</taxon>
        <taxon>Endopterygota</taxon>
        <taxon>Lepidoptera</taxon>
        <taxon>Glossata</taxon>
        <taxon>Ditrysia</taxon>
        <taxon>Bombycoidea</taxon>
        <taxon>Sphingidae</taxon>
        <taxon>Sphinginae</taxon>
        <taxon>Sphingini</taxon>
        <taxon>Manduca</taxon>
    </lineage>
</organism>
<evidence type="ECO:0000256" key="9">
    <source>
        <dbReference type="RuleBase" id="RU363034"/>
    </source>
</evidence>
<sequence>MANLVYVLLLASYFCFVSGRASPADDAIRYPGEVEPKVRSFGTGESCTTPNNGKGTCKSIYECEELLKLVYKKDRTQQDTDYLKKSQCGFMGNTPTVCCPNPCITPQGEPGQCVSIYECTNLANLLKPPITADTYNYVQKSRCQGADQYSVCCGSAPNFPSSGDCKASVSAFPPDPKSKCCGVDSRVGNKIIGGNATDVDQYPWLTIIEYVKTGPIKLLCGGVLISGKYVLTAGHCLTGPVLQIGTPTNVRLGEYNTKNDGADCVTVEAGGMDCTEGAVIVPIEKTIPHPEYNPISRTRRNDIGLIRLKEMAPFTDFIRPICLPSLDLTQAPPVNFTLYAAGWGAVSTSQPSSNVKLHVQLPFISYERCQPSYAVQNRQIELWEKQVCAGGEAGKDSCKGDSGGPLMFENGQTYEVIGIVSFGPTPCGMQDIPGVYTKVHSYKDWIISNIKP</sequence>
<feature type="chain" id="PRO_5038168422" description="CLIP domain-containing serine protease" evidence="10">
    <location>
        <begin position="20"/>
        <end position="452"/>
    </location>
</feature>
<dbReference type="InterPro" id="IPR051487">
    <property type="entry name" value="Ser/Thr_Proteases_Immune/Dev"/>
</dbReference>
<evidence type="ECO:0000256" key="1">
    <source>
        <dbReference type="ARBA" id="ARBA00022670"/>
    </source>
</evidence>
<dbReference type="InterPro" id="IPR001254">
    <property type="entry name" value="Trypsin_dom"/>
</dbReference>
<feature type="domain" description="Peptidase S1" evidence="11">
    <location>
        <begin position="191"/>
        <end position="451"/>
    </location>
</feature>
<dbReference type="SMART" id="SM00680">
    <property type="entry name" value="CLIP"/>
    <property type="match status" value="2"/>
</dbReference>
<dbReference type="Gene3D" id="3.30.1640.30">
    <property type="match status" value="2"/>
</dbReference>
<reference evidence="13" key="1">
    <citation type="journal article" date="2016" name="Insect Biochem. Mol. Biol.">
        <title>Multifaceted biological insights from a draft genome sequence of the tobacco hornworm moth, Manduca sexta.</title>
        <authorList>
            <person name="Kanost M.R."/>
            <person name="Arrese E.L."/>
            <person name="Cao X."/>
            <person name="Chen Y.R."/>
            <person name="Chellapilla S."/>
            <person name="Goldsmith M.R."/>
            <person name="Grosse-Wilde E."/>
            <person name="Heckel D.G."/>
            <person name="Herndon N."/>
            <person name="Jiang H."/>
            <person name="Papanicolaou A."/>
            <person name="Qu J."/>
            <person name="Soulages J.L."/>
            <person name="Vogel H."/>
            <person name="Walters J."/>
            <person name="Waterhouse R.M."/>
            <person name="Ahn S.J."/>
            <person name="Almeida F.C."/>
            <person name="An C."/>
            <person name="Aqrawi P."/>
            <person name="Bretschneider A."/>
            <person name="Bryant W.B."/>
            <person name="Bucks S."/>
            <person name="Chao H."/>
            <person name="Chevignon G."/>
            <person name="Christen J.M."/>
            <person name="Clarke D.F."/>
            <person name="Dittmer N.T."/>
            <person name="Ferguson L.C.F."/>
            <person name="Garavelou S."/>
            <person name="Gordon K.H.J."/>
            <person name="Gunaratna R.T."/>
            <person name="Han Y."/>
            <person name="Hauser F."/>
            <person name="He Y."/>
            <person name="Heidel-Fischer H."/>
            <person name="Hirsh A."/>
            <person name="Hu Y."/>
            <person name="Jiang H."/>
            <person name="Kalra D."/>
            <person name="Klinner C."/>
            <person name="Konig C."/>
            <person name="Kovar C."/>
            <person name="Kroll A.R."/>
            <person name="Kuwar S.S."/>
            <person name="Lee S.L."/>
            <person name="Lehman R."/>
            <person name="Li K."/>
            <person name="Li Z."/>
            <person name="Liang H."/>
            <person name="Lovelace S."/>
            <person name="Lu Z."/>
            <person name="Mansfield J.H."/>
            <person name="McCulloch K.J."/>
            <person name="Mathew T."/>
            <person name="Morton B."/>
            <person name="Muzny D.M."/>
            <person name="Neunemann D."/>
            <person name="Ongeri F."/>
            <person name="Pauchet Y."/>
            <person name="Pu L.L."/>
            <person name="Pyrousis I."/>
            <person name="Rao X.J."/>
            <person name="Redding A."/>
            <person name="Roesel C."/>
            <person name="Sanchez-Gracia A."/>
            <person name="Schaack S."/>
            <person name="Shukla A."/>
            <person name="Tetreau G."/>
            <person name="Wang Y."/>
            <person name="Xiong G.H."/>
            <person name="Traut W."/>
            <person name="Walsh T.K."/>
            <person name="Worley K.C."/>
            <person name="Wu D."/>
            <person name="Wu W."/>
            <person name="Wu Y.Q."/>
            <person name="Zhang X."/>
            <person name="Zou Z."/>
            <person name="Zucker H."/>
            <person name="Briscoe A.D."/>
            <person name="Burmester T."/>
            <person name="Clem R.J."/>
            <person name="Feyereisen R."/>
            <person name="Grimmelikhuijzen C.J.P."/>
            <person name="Hamodrakas S.J."/>
            <person name="Hansson B.S."/>
            <person name="Huguet E."/>
            <person name="Jermiin L.S."/>
            <person name="Lan Q."/>
            <person name="Lehman H.K."/>
            <person name="Lorenzen M."/>
            <person name="Merzendorfer H."/>
            <person name="Michalopoulos I."/>
            <person name="Morton D.B."/>
            <person name="Muthukrishnan S."/>
            <person name="Oakeshott J.G."/>
            <person name="Palmer W."/>
            <person name="Park Y."/>
            <person name="Passarelli A.L."/>
            <person name="Rozas J."/>
            <person name="Schwartz L.M."/>
            <person name="Smith W."/>
            <person name="Southgate A."/>
            <person name="Vilcinskas A."/>
            <person name="Vogt R."/>
            <person name="Wang P."/>
            <person name="Werren J."/>
            <person name="Yu X.Q."/>
            <person name="Zhou J.J."/>
            <person name="Brown S.J."/>
            <person name="Scherer S.E."/>
            <person name="Richards S."/>
            <person name="Blissard G.W."/>
        </authorList>
    </citation>
    <scope>NUCLEOTIDE SEQUENCE</scope>
</reference>
<dbReference type="SUPFAM" id="SSF50494">
    <property type="entry name" value="Trypsin-like serine proteases"/>
    <property type="match status" value="1"/>
</dbReference>
<evidence type="ECO:0000259" key="11">
    <source>
        <dbReference type="PROSITE" id="PS50240"/>
    </source>
</evidence>
<feature type="domain" description="Clip" evidence="12">
    <location>
        <begin position="46"/>
        <end position="99"/>
    </location>
</feature>
<evidence type="ECO:0000256" key="8">
    <source>
        <dbReference type="ARBA" id="ARBA00024195"/>
    </source>
</evidence>
<evidence type="ECO:0000313" key="13">
    <source>
        <dbReference type="EMBL" id="KAG6460045.1"/>
    </source>
</evidence>
<evidence type="ECO:0000259" key="12">
    <source>
        <dbReference type="PROSITE" id="PS51888"/>
    </source>
</evidence>
<evidence type="ECO:0000256" key="3">
    <source>
        <dbReference type="ARBA" id="ARBA00022801"/>
    </source>
</evidence>
<dbReference type="AlphaFoldDB" id="A0A921ZLY2"/>
<dbReference type="Gene3D" id="2.40.10.10">
    <property type="entry name" value="Trypsin-like serine proteases"/>
    <property type="match status" value="2"/>
</dbReference>
<comment type="similarity">
    <text evidence="8 10">Belongs to the peptidase S1 family. CLIP subfamily.</text>
</comment>